<dbReference type="PANTHER" id="PTHR36849:SF1">
    <property type="entry name" value="CYTOPLASMIC PROTEIN"/>
    <property type="match status" value="1"/>
</dbReference>
<name>A0ABW1WHG3_9BACL</name>
<accession>A0ABW1WHG3</accession>
<reference evidence="2" key="1">
    <citation type="journal article" date="2019" name="Int. J. Syst. Evol. Microbiol.">
        <title>The Global Catalogue of Microorganisms (GCM) 10K type strain sequencing project: providing services to taxonomists for standard genome sequencing and annotation.</title>
        <authorList>
            <consortium name="The Broad Institute Genomics Platform"/>
            <consortium name="The Broad Institute Genome Sequencing Center for Infectious Disease"/>
            <person name="Wu L."/>
            <person name="Ma J."/>
        </authorList>
    </citation>
    <scope>NUCLEOTIDE SEQUENCE [LARGE SCALE GENOMIC DNA]</scope>
    <source>
        <strain evidence="2">CCUG 42001</strain>
    </source>
</reference>
<dbReference type="InterPro" id="IPR052552">
    <property type="entry name" value="YeaO-like"/>
</dbReference>
<evidence type="ECO:0000313" key="1">
    <source>
        <dbReference type="EMBL" id="MFC6386525.1"/>
    </source>
</evidence>
<dbReference type="Proteomes" id="UP001596267">
    <property type="component" value="Unassembled WGS sequence"/>
</dbReference>
<dbReference type="Pfam" id="PF22752">
    <property type="entry name" value="DUF488-N3i"/>
    <property type="match status" value="1"/>
</dbReference>
<organism evidence="1 2">
    <name type="scientific">Sporolactobacillus kofuensis</name>
    <dbReference type="NCBI Taxonomy" id="269672"/>
    <lineage>
        <taxon>Bacteria</taxon>
        <taxon>Bacillati</taxon>
        <taxon>Bacillota</taxon>
        <taxon>Bacilli</taxon>
        <taxon>Bacillales</taxon>
        <taxon>Sporolactobacillaceae</taxon>
        <taxon>Sporolactobacillus</taxon>
    </lineage>
</organism>
<gene>
    <name evidence="1" type="ORF">ACFP7A_07915</name>
</gene>
<keyword evidence="2" id="KW-1185">Reference proteome</keyword>
<dbReference type="PANTHER" id="PTHR36849">
    <property type="entry name" value="CYTOPLASMIC PROTEIN-RELATED"/>
    <property type="match status" value="1"/>
</dbReference>
<comment type="caution">
    <text evidence="1">The sequence shown here is derived from an EMBL/GenBank/DDBJ whole genome shotgun (WGS) entry which is preliminary data.</text>
</comment>
<dbReference type="EMBL" id="JBHSTQ010000006">
    <property type="protein sequence ID" value="MFC6386525.1"/>
    <property type="molecule type" value="Genomic_DNA"/>
</dbReference>
<sequence>MSIQIKRIYEPVQDSDGLRMLIDRIWPRGISKERAHLDDWMKSVTPSPELRKWFNHEPSKFARFQEAYQKELTEDEEKQRGVETIMKLSHTKTVTLLYAAKSPTCNHACVLLEFIKKQGERS</sequence>
<proteinExistence type="predicted"/>
<dbReference type="RefSeq" id="WP_253054059.1">
    <property type="nucleotide sequence ID" value="NZ_JAMXWN010000006.1"/>
</dbReference>
<protein>
    <submittedName>
        <fullName evidence="1">DUF488 domain-containing protein</fullName>
    </submittedName>
</protein>
<evidence type="ECO:0000313" key="2">
    <source>
        <dbReference type="Proteomes" id="UP001596267"/>
    </source>
</evidence>